<dbReference type="EnsemblMetazoa" id="GBRI038443-RA">
    <property type="protein sequence ID" value="GBRI038443-PA"/>
    <property type="gene ID" value="GBRI038443"/>
</dbReference>
<dbReference type="InterPro" id="IPR058533">
    <property type="entry name" value="Cation_efflux_TM"/>
</dbReference>
<proteinExistence type="predicted"/>
<dbReference type="GO" id="GO:0010043">
    <property type="term" value="P:response to zinc ion"/>
    <property type="evidence" value="ECO:0007669"/>
    <property type="project" value="TreeGrafter"/>
</dbReference>
<dbReference type="InterPro" id="IPR027469">
    <property type="entry name" value="Cation_efflux_TMD_sf"/>
</dbReference>
<dbReference type="AlphaFoldDB" id="A0A1A9WZH4"/>
<keyword evidence="3" id="KW-0862">Zinc</keyword>
<accession>A0A1A9WZH4</accession>
<dbReference type="VEuPathDB" id="VectorBase:GBRI038443"/>
<feature type="domain" description="Cation efflux protein transmembrane" evidence="7">
    <location>
        <begin position="256"/>
        <end position="332"/>
    </location>
</feature>
<feature type="transmembrane region" description="Helical" evidence="6">
    <location>
        <begin position="301"/>
        <end position="325"/>
    </location>
</feature>
<organism evidence="8 9">
    <name type="scientific">Glossina brevipalpis</name>
    <dbReference type="NCBI Taxonomy" id="37001"/>
    <lineage>
        <taxon>Eukaryota</taxon>
        <taxon>Metazoa</taxon>
        <taxon>Ecdysozoa</taxon>
        <taxon>Arthropoda</taxon>
        <taxon>Hexapoda</taxon>
        <taxon>Insecta</taxon>
        <taxon>Pterygota</taxon>
        <taxon>Neoptera</taxon>
        <taxon>Endopterygota</taxon>
        <taxon>Diptera</taxon>
        <taxon>Brachycera</taxon>
        <taxon>Muscomorpha</taxon>
        <taxon>Hippoboscoidea</taxon>
        <taxon>Glossinidae</taxon>
        <taxon>Glossina</taxon>
    </lineage>
</organism>
<dbReference type="GO" id="GO:0005385">
    <property type="term" value="F:zinc ion transmembrane transporter activity"/>
    <property type="evidence" value="ECO:0007669"/>
    <property type="project" value="TreeGrafter"/>
</dbReference>
<keyword evidence="4 6" id="KW-1133">Transmembrane helix</keyword>
<evidence type="ECO:0000256" key="6">
    <source>
        <dbReference type="SAM" id="Phobius"/>
    </source>
</evidence>
<keyword evidence="3" id="KW-0406">Ion transport</keyword>
<dbReference type="Gene3D" id="1.20.1510.10">
    <property type="entry name" value="Cation efflux protein transmembrane domain"/>
    <property type="match status" value="1"/>
</dbReference>
<keyword evidence="2 6" id="KW-0812">Transmembrane</keyword>
<evidence type="ECO:0000256" key="4">
    <source>
        <dbReference type="ARBA" id="ARBA00022989"/>
    </source>
</evidence>
<dbReference type="SUPFAM" id="SSF161111">
    <property type="entry name" value="Cation efflux protein transmembrane domain-like"/>
    <property type="match status" value="1"/>
</dbReference>
<protein>
    <recommendedName>
        <fullName evidence="7">Cation efflux protein transmembrane domain-containing protein</fullName>
    </recommendedName>
</protein>
<keyword evidence="3" id="KW-0864">Zinc transport</keyword>
<sequence>MFDCVYATSTTTATTNAATTITSTATTPASQETEMCKICSKLVVALFAFLSQPIHRKIIQRLGCIQCCTANMVKIAICILLGRLVNTVEKRENKSLSYSLWISEVVVKLENKASFNENLRYAIISSVPYDAELQAIYCLERFGNARSKSNKKPEANIYFEVSEEKAELLDLCLSIGVEKNFFCFRVKIKIYSLNHSSNQRDFQQIRKDLIGFSDICWSLRTFQLSFIDKNFVSIKYPGEVLTIINMDGGVLDLSANIFSFGWYRAEVIGALVSVIMIWVITAILVWLAIERCVTQDFEVNAAIMLITSGIAIVVNLIYGLVKLFWNAKSNHINSMNTYHIYDIIHELCRAA</sequence>
<dbReference type="PANTHER" id="PTHR11562:SF17">
    <property type="entry name" value="RE54080P-RELATED"/>
    <property type="match status" value="1"/>
</dbReference>
<dbReference type="Pfam" id="PF01545">
    <property type="entry name" value="Cation_efflux"/>
    <property type="match status" value="1"/>
</dbReference>
<dbReference type="GO" id="GO:0005886">
    <property type="term" value="C:plasma membrane"/>
    <property type="evidence" value="ECO:0007669"/>
    <property type="project" value="TreeGrafter"/>
</dbReference>
<evidence type="ECO:0000256" key="2">
    <source>
        <dbReference type="ARBA" id="ARBA00022692"/>
    </source>
</evidence>
<evidence type="ECO:0000256" key="1">
    <source>
        <dbReference type="ARBA" id="ARBA00004141"/>
    </source>
</evidence>
<evidence type="ECO:0000256" key="5">
    <source>
        <dbReference type="ARBA" id="ARBA00023136"/>
    </source>
</evidence>
<reference evidence="9" key="1">
    <citation type="submission" date="2014-03" db="EMBL/GenBank/DDBJ databases">
        <authorList>
            <person name="Aksoy S."/>
            <person name="Warren W."/>
            <person name="Wilson R.K."/>
        </authorList>
    </citation>
    <scope>NUCLEOTIDE SEQUENCE [LARGE SCALE GENOMIC DNA]</scope>
    <source>
        <strain evidence="9">IAEA</strain>
    </source>
</reference>
<reference evidence="8" key="2">
    <citation type="submission" date="2020-05" db="UniProtKB">
        <authorList>
            <consortium name="EnsemblMetazoa"/>
        </authorList>
    </citation>
    <scope>IDENTIFICATION</scope>
    <source>
        <strain evidence="8">IAEA</strain>
    </source>
</reference>
<dbReference type="PANTHER" id="PTHR11562">
    <property type="entry name" value="CATION EFFLUX PROTEIN/ ZINC TRANSPORTER"/>
    <property type="match status" value="1"/>
</dbReference>
<dbReference type="InterPro" id="IPR050681">
    <property type="entry name" value="CDF/SLC30A"/>
</dbReference>
<feature type="transmembrane region" description="Helical" evidence="6">
    <location>
        <begin position="267"/>
        <end position="289"/>
    </location>
</feature>
<keyword evidence="5 6" id="KW-0472">Membrane</keyword>
<evidence type="ECO:0000313" key="8">
    <source>
        <dbReference type="EnsemblMetazoa" id="GBRI038443-PA"/>
    </source>
</evidence>
<keyword evidence="9" id="KW-1185">Reference proteome</keyword>
<evidence type="ECO:0000256" key="3">
    <source>
        <dbReference type="ARBA" id="ARBA00022906"/>
    </source>
</evidence>
<dbReference type="STRING" id="37001.A0A1A9WZH4"/>
<name>A0A1A9WZH4_9MUSC</name>
<comment type="subcellular location">
    <subcellularLocation>
        <location evidence="1">Membrane</location>
        <topology evidence="1">Multi-pass membrane protein</topology>
    </subcellularLocation>
</comment>
<evidence type="ECO:0000259" key="7">
    <source>
        <dbReference type="Pfam" id="PF01545"/>
    </source>
</evidence>
<evidence type="ECO:0000313" key="9">
    <source>
        <dbReference type="Proteomes" id="UP000091820"/>
    </source>
</evidence>
<keyword evidence="3" id="KW-0813">Transport</keyword>
<dbReference type="Proteomes" id="UP000091820">
    <property type="component" value="Unassembled WGS sequence"/>
</dbReference>